<protein>
    <submittedName>
        <fullName evidence="2">Uncharacterized protein</fullName>
    </submittedName>
</protein>
<name>A0A0C3M5B7_9AGAM</name>
<keyword evidence="3" id="KW-1185">Reference proteome</keyword>
<feature type="region of interest" description="Disordered" evidence="1">
    <location>
        <begin position="460"/>
        <end position="512"/>
    </location>
</feature>
<gene>
    <name evidence="2" type="ORF">M407DRAFT_22079</name>
</gene>
<dbReference type="STRING" id="1051891.A0A0C3M5B7"/>
<dbReference type="OrthoDB" id="5595612at2759"/>
<evidence type="ECO:0000313" key="3">
    <source>
        <dbReference type="Proteomes" id="UP000054248"/>
    </source>
</evidence>
<feature type="compositionally biased region" description="Polar residues" evidence="1">
    <location>
        <begin position="91"/>
        <end position="104"/>
    </location>
</feature>
<feature type="region of interest" description="Disordered" evidence="1">
    <location>
        <begin position="296"/>
        <end position="367"/>
    </location>
</feature>
<feature type="compositionally biased region" description="Polar residues" evidence="1">
    <location>
        <begin position="22"/>
        <end position="32"/>
    </location>
</feature>
<feature type="compositionally biased region" description="Polar residues" evidence="1">
    <location>
        <begin position="479"/>
        <end position="495"/>
    </location>
</feature>
<feature type="region of interest" description="Disordered" evidence="1">
    <location>
        <begin position="562"/>
        <end position="606"/>
    </location>
</feature>
<evidence type="ECO:0000256" key="1">
    <source>
        <dbReference type="SAM" id="MobiDB-lite"/>
    </source>
</evidence>
<reference evidence="3" key="2">
    <citation type="submission" date="2015-01" db="EMBL/GenBank/DDBJ databases">
        <title>Evolutionary Origins and Diversification of the Mycorrhizal Mutualists.</title>
        <authorList>
            <consortium name="DOE Joint Genome Institute"/>
            <consortium name="Mycorrhizal Genomics Consortium"/>
            <person name="Kohler A."/>
            <person name="Kuo A."/>
            <person name="Nagy L.G."/>
            <person name="Floudas D."/>
            <person name="Copeland A."/>
            <person name="Barry K.W."/>
            <person name="Cichocki N."/>
            <person name="Veneault-Fourrey C."/>
            <person name="LaButti K."/>
            <person name="Lindquist E.A."/>
            <person name="Lipzen A."/>
            <person name="Lundell T."/>
            <person name="Morin E."/>
            <person name="Murat C."/>
            <person name="Riley R."/>
            <person name="Ohm R."/>
            <person name="Sun H."/>
            <person name="Tunlid A."/>
            <person name="Henrissat B."/>
            <person name="Grigoriev I.V."/>
            <person name="Hibbett D.S."/>
            <person name="Martin F."/>
        </authorList>
    </citation>
    <scope>NUCLEOTIDE SEQUENCE [LARGE SCALE GENOMIC DNA]</scope>
    <source>
        <strain evidence="3">MUT 4182</strain>
    </source>
</reference>
<feature type="compositionally biased region" description="Polar residues" evidence="1">
    <location>
        <begin position="134"/>
        <end position="147"/>
    </location>
</feature>
<feature type="compositionally biased region" description="Polar residues" evidence="1">
    <location>
        <begin position="164"/>
        <end position="177"/>
    </location>
</feature>
<dbReference type="HOGENOM" id="CLU_270971_0_0_1"/>
<feature type="compositionally biased region" description="Basic residues" evidence="1">
    <location>
        <begin position="397"/>
        <end position="406"/>
    </location>
</feature>
<feature type="compositionally biased region" description="Pro residues" evidence="1">
    <location>
        <begin position="180"/>
        <end position="195"/>
    </location>
</feature>
<feature type="region of interest" description="Disordered" evidence="1">
    <location>
        <begin position="392"/>
        <end position="421"/>
    </location>
</feature>
<feature type="compositionally biased region" description="Polar residues" evidence="1">
    <location>
        <begin position="222"/>
        <end position="233"/>
    </location>
</feature>
<sequence>MDSLPPLPDLHDRRTNRPALTRTGSIAESSRTGYTQWTQYTSETATQDIHTMLALSHFPPPPTTIPSPTTPPSSQYPVSPPYGRLPPGSAKSATGTGSHTSHLSFSTNQEEILQDYFIASLLNGTGAFPRSERQPSPQRTEFPQTPTIIPASSRRSPDSRLQYVPTSPTLSAYTHRNSVPGPPLEPTPPLPPLPSPLLQAYFPSSPQHLPPQTIESESSSSGNPSVAPTSASHGTTIVRVSEPPLGGLPPLPPTPGFTTVVGYARAEYLPKAIAVASPPPPIIIPVNRSSSNLIDLASPHPPERAQLSPRVSRFPSTPDIPEGADTLAPLAGPSRFRLSSTPSPRTEAPPNVPEDVTSYDDHAPSTSYFSRDKFRQRISMSSIFSKFSRSTSISSKHGGRFARRGAKKDLPPLPKRPADPKEIKQSEAEMALPALVSRAGFLSQLLESGRLPARTSTSIYHGLGSLQPPHTPGWGDTTPEPQSSFSGANSASVVPSDTPPDGTMEGAPWEYSSGSGYVDETAVRNRTSQSIRSFFTRGTTTDRSGHFNVLDEELQRRYLEEIAAQSRPSGDPSTEGRPSYMHPPSDSEKRRRITIVDQPPPSRSLRTLSRPWKWKRHTILAVIVNLALVFAVIATAVGLTWKKGSSASPSSSSSGYNCSGNFTGSQCNLDATCICTTPGAGCNPLAKSISDALPSTNNAMKTNYTTQSVALTLWDMQGSPVGGNCAQQAILLDISPSHADDTHLQWARSAVLWSALQSEDAAASAELRKFVSALDYSKTDDSAGSNNQTALATDQGSLGPFQKLSSGFLFDFAQMAVTAPSLAWRAAVAPSDAETGQVSESMESVLDRFYTSSSAFSTQSSTALQNYWVKDLNLDINLLPKFVAAAQSSPVLLPFDMTLGDNSKSLASTMQLHDPKTVSFPPPLGCNPMMSASQLQVVNSIEQNAFKLPEVAAVPSSFNFSCFASRPVYGVLDVMRLRLPFLDKTDQAPLQAAVLSADASSRALIRPGTVLSLFPSVDSADAPASAVRQRSYGTLKYMNHVLLAWLKSLPLGQAGAIATFVANSSPTSAPPTALNATTLASIPGIEVAVFGTIGPTDIDHSVASFASPSGSLFFGSQTGTVFREWAANTATSSMSVVWTDLATSAKVVKETVEDDSTFDAVWQGASTMITNANVMGKVTGASDVATVVGVFEQIGYLGS</sequence>
<evidence type="ECO:0000313" key="2">
    <source>
        <dbReference type="EMBL" id="KIO28827.1"/>
    </source>
</evidence>
<feature type="region of interest" description="Disordered" evidence="1">
    <location>
        <begin position="55"/>
        <end position="104"/>
    </location>
</feature>
<dbReference type="Proteomes" id="UP000054248">
    <property type="component" value="Unassembled WGS sequence"/>
</dbReference>
<dbReference type="AlphaFoldDB" id="A0A0C3M5B7"/>
<feature type="compositionally biased region" description="Pro residues" evidence="1">
    <location>
        <begin position="58"/>
        <end position="71"/>
    </location>
</feature>
<reference evidence="2 3" key="1">
    <citation type="submission" date="2014-04" db="EMBL/GenBank/DDBJ databases">
        <authorList>
            <consortium name="DOE Joint Genome Institute"/>
            <person name="Kuo A."/>
            <person name="Girlanda M."/>
            <person name="Perotto S."/>
            <person name="Kohler A."/>
            <person name="Nagy L.G."/>
            <person name="Floudas D."/>
            <person name="Copeland A."/>
            <person name="Barry K.W."/>
            <person name="Cichocki N."/>
            <person name="Veneault-Fourrey C."/>
            <person name="LaButti K."/>
            <person name="Lindquist E.A."/>
            <person name="Lipzen A."/>
            <person name="Lundell T."/>
            <person name="Morin E."/>
            <person name="Murat C."/>
            <person name="Sun H."/>
            <person name="Tunlid A."/>
            <person name="Henrissat B."/>
            <person name="Grigoriev I.V."/>
            <person name="Hibbett D.S."/>
            <person name="Martin F."/>
            <person name="Nordberg H.P."/>
            <person name="Cantor M.N."/>
            <person name="Hua S.X."/>
        </authorList>
    </citation>
    <scope>NUCLEOTIDE SEQUENCE [LARGE SCALE GENOMIC DNA]</scope>
    <source>
        <strain evidence="2 3">MUT 4182</strain>
    </source>
</reference>
<proteinExistence type="predicted"/>
<feature type="region of interest" description="Disordered" evidence="1">
    <location>
        <begin position="1"/>
        <end position="32"/>
    </location>
</feature>
<dbReference type="EMBL" id="KN822990">
    <property type="protein sequence ID" value="KIO28827.1"/>
    <property type="molecule type" value="Genomic_DNA"/>
</dbReference>
<feature type="region of interest" description="Disordered" evidence="1">
    <location>
        <begin position="127"/>
        <end position="233"/>
    </location>
</feature>
<organism evidence="2 3">
    <name type="scientific">Tulasnella calospora MUT 4182</name>
    <dbReference type="NCBI Taxonomy" id="1051891"/>
    <lineage>
        <taxon>Eukaryota</taxon>
        <taxon>Fungi</taxon>
        <taxon>Dikarya</taxon>
        <taxon>Basidiomycota</taxon>
        <taxon>Agaricomycotina</taxon>
        <taxon>Agaricomycetes</taxon>
        <taxon>Cantharellales</taxon>
        <taxon>Tulasnellaceae</taxon>
        <taxon>Tulasnella</taxon>
    </lineage>
</organism>
<accession>A0A0C3M5B7</accession>